<name>A0A084VT87_ANOSI</name>
<evidence type="ECO:0000313" key="2">
    <source>
        <dbReference type="EnsemblMetazoa" id="ASIC008743-PA"/>
    </source>
</evidence>
<reference evidence="2" key="2">
    <citation type="submission" date="2020-05" db="UniProtKB">
        <authorList>
            <consortium name="EnsemblMetazoa"/>
        </authorList>
    </citation>
    <scope>IDENTIFICATION</scope>
</reference>
<dbReference type="Proteomes" id="UP000030765">
    <property type="component" value="Unassembled WGS sequence"/>
</dbReference>
<dbReference type="EMBL" id="KE525074">
    <property type="protein sequence ID" value="KFB41181.1"/>
    <property type="molecule type" value="Genomic_DNA"/>
</dbReference>
<protein>
    <submittedName>
        <fullName evidence="1 2">Alpha-ketoglutarate decarboxylase</fullName>
    </submittedName>
</protein>
<evidence type="ECO:0000313" key="1">
    <source>
        <dbReference type="EMBL" id="KFB41181.1"/>
    </source>
</evidence>
<evidence type="ECO:0000313" key="3">
    <source>
        <dbReference type="Proteomes" id="UP000030765"/>
    </source>
</evidence>
<dbReference type="AlphaFoldDB" id="A0A084VT87"/>
<keyword evidence="3" id="KW-1185">Reference proteome</keyword>
<dbReference type="EnsemblMetazoa" id="ASIC008743-RA">
    <property type="protein sequence ID" value="ASIC008743-PA"/>
    <property type="gene ID" value="ASIC008743"/>
</dbReference>
<gene>
    <name evidence="1" type="ORF">ZHAS_00008743</name>
</gene>
<sequence length="121" mass="13336">MSYCTQNSRQVVHIPIEIAAGNDHIRSAYTHRTLGFERRVQGLVVSPLASINSIYSGFAVYDAVRQTDAKRCGSVRKTKHSTTRFGGAVGFSSPLHILGLICMAACREVFEQSTESYVLQL</sequence>
<accession>A0A084VT87</accession>
<dbReference type="VEuPathDB" id="VectorBase:ASIC008743"/>
<organism evidence="1">
    <name type="scientific">Anopheles sinensis</name>
    <name type="common">Mosquito</name>
    <dbReference type="NCBI Taxonomy" id="74873"/>
    <lineage>
        <taxon>Eukaryota</taxon>
        <taxon>Metazoa</taxon>
        <taxon>Ecdysozoa</taxon>
        <taxon>Arthropoda</taxon>
        <taxon>Hexapoda</taxon>
        <taxon>Insecta</taxon>
        <taxon>Pterygota</taxon>
        <taxon>Neoptera</taxon>
        <taxon>Endopterygota</taxon>
        <taxon>Diptera</taxon>
        <taxon>Nematocera</taxon>
        <taxon>Culicoidea</taxon>
        <taxon>Culicidae</taxon>
        <taxon>Anophelinae</taxon>
        <taxon>Anopheles</taxon>
    </lineage>
</organism>
<reference evidence="1 3" key="1">
    <citation type="journal article" date="2014" name="BMC Genomics">
        <title>Genome sequence of Anopheles sinensis provides insight into genetics basis of mosquito competence for malaria parasites.</title>
        <authorList>
            <person name="Zhou D."/>
            <person name="Zhang D."/>
            <person name="Ding G."/>
            <person name="Shi L."/>
            <person name="Hou Q."/>
            <person name="Ye Y."/>
            <person name="Xu Y."/>
            <person name="Zhou H."/>
            <person name="Xiong C."/>
            <person name="Li S."/>
            <person name="Yu J."/>
            <person name="Hong S."/>
            <person name="Yu X."/>
            <person name="Zou P."/>
            <person name="Chen C."/>
            <person name="Chang X."/>
            <person name="Wang W."/>
            <person name="Lv Y."/>
            <person name="Sun Y."/>
            <person name="Ma L."/>
            <person name="Shen B."/>
            <person name="Zhu C."/>
        </authorList>
    </citation>
    <scope>NUCLEOTIDE SEQUENCE [LARGE SCALE GENOMIC DNA]</scope>
</reference>
<proteinExistence type="predicted"/>
<dbReference type="EMBL" id="ATLV01016274">
    <property type="status" value="NOT_ANNOTATED_CDS"/>
    <property type="molecule type" value="Genomic_DNA"/>
</dbReference>